<evidence type="ECO:0000256" key="1">
    <source>
        <dbReference type="SAM" id="Phobius"/>
    </source>
</evidence>
<evidence type="ECO:0000313" key="2">
    <source>
        <dbReference type="EMBL" id="CAK4017953.1"/>
    </source>
</evidence>
<comment type="caution">
    <text evidence="2">The sequence shown here is derived from an EMBL/GenBank/DDBJ whole genome shotgun (WGS) entry which is preliminary data.</text>
</comment>
<dbReference type="EMBL" id="CAVMBE010000026">
    <property type="protein sequence ID" value="CAK4017953.1"/>
    <property type="molecule type" value="Genomic_DNA"/>
</dbReference>
<keyword evidence="1" id="KW-0812">Transmembrane</keyword>
<keyword evidence="3" id="KW-1185">Reference proteome</keyword>
<dbReference type="AlphaFoldDB" id="A0AAI8YZ60"/>
<feature type="transmembrane region" description="Helical" evidence="1">
    <location>
        <begin position="89"/>
        <end position="106"/>
    </location>
</feature>
<keyword evidence="1" id="KW-1133">Transmembrane helix</keyword>
<feature type="transmembrane region" description="Helical" evidence="1">
    <location>
        <begin position="126"/>
        <end position="148"/>
    </location>
</feature>
<evidence type="ECO:0000313" key="3">
    <source>
        <dbReference type="Proteomes" id="UP001296104"/>
    </source>
</evidence>
<keyword evidence="1" id="KW-0472">Membrane</keyword>
<reference evidence="2" key="1">
    <citation type="submission" date="2023-11" db="EMBL/GenBank/DDBJ databases">
        <authorList>
            <person name="Alioto T."/>
            <person name="Alioto T."/>
            <person name="Gomez Garrido J."/>
        </authorList>
    </citation>
    <scope>NUCLEOTIDE SEQUENCE</scope>
</reference>
<organism evidence="2 3">
    <name type="scientific">Lecanosticta acicola</name>
    <dbReference type="NCBI Taxonomy" id="111012"/>
    <lineage>
        <taxon>Eukaryota</taxon>
        <taxon>Fungi</taxon>
        <taxon>Dikarya</taxon>
        <taxon>Ascomycota</taxon>
        <taxon>Pezizomycotina</taxon>
        <taxon>Dothideomycetes</taxon>
        <taxon>Dothideomycetidae</taxon>
        <taxon>Mycosphaerellales</taxon>
        <taxon>Mycosphaerellaceae</taxon>
        <taxon>Lecanosticta</taxon>
    </lineage>
</organism>
<feature type="transmembrane region" description="Helical" evidence="1">
    <location>
        <begin position="55"/>
        <end position="77"/>
    </location>
</feature>
<proteinExistence type="predicted"/>
<accession>A0AAI8YZ60</accession>
<protein>
    <submittedName>
        <fullName evidence="2">Uncharacterized protein</fullName>
    </submittedName>
</protein>
<sequence>MDFSSFYYNSKQPSSQYQAAVATRQAAQQQQLPYPTLDIVLQRNICLFFGQVESLAWLIAVGISAFYVCQFAAYTICRLQRQQPALYKNFLLAPAFVAPACVFYFAQDVDRTALGFYDELPFVREVGARVLRLEGLLGVAVGILWLYLKYMQGAYVPPSRTQQLTQHLETAVLGVWTRSQ</sequence>
<name>A0AAI8YZ60_9PEZI</name>
<gene>
    <name evidence="2" type="ORF">LECACI_7A004644</name>
</gene>
<dbReference type="Proteomes" id="UP001296104">
    <property type="component" value="Unassembled WGS sequence"/>
</dbReference>